<accession>A0A834M0W8</accession>
<dbReference type="AlphaFoldDB" id="A0A834M0W8"/>
<evidence type="ECO:0000256" key="1">
    <source>
        <dbReference type="SAM" id="MobiDB-lite"/>
    </source>
</evidence>
<feature type="region of interest" description="Disordered" evidence="1">
    <location>
        <begin position="26"/>
        <end position="55"/>
    </location>
</feature>
<proteinExistence type="predicted"/>
<protein>
    <submittedName>
        <fullName evidence="2">Uncharacterized protein</fullName>
    </submittedName>
</protein>
<comment type="caution">
    <text evidence="2">The sequence shown here is derived from an EMBL/GenBank/DDBJ whole genome shotgun (WGS) entry which is preliminary data.</text>
</comment>
<name>A0A834M0W8_RHYFE</name>
<evidence type="ECO:0000313" key="3">
    <source>
        <dbReference type="Proteomes" id="UP000625711"/>
    </source>
</evidence>
<sequence length="113" mass="13041">MFIVLEPSGPGKKNGWQKRRQFDERLSANAHRRHSREFPPSSRHGRPISNEYVRRTRASDRFPAIEPLRNAGKSMEMMTANFLTASCHPHLTSNDAMDTSDIFYGLRKRIIAE</sequence>
<keyword evidence="3" id="KW-1185">Reference proteome</keyword>
<dbReference type="EMBL" id="JAACXV010023441">
    <property type="protein sequence ID" value="KAF7262995.1"/>
    <property type="molecule type" value="Genomic_DNA"/>
</dbReference>
<gene>
    <name evidence="2" type="ORF">GWI33_003745</name>
</gene>
<dbReference type="Proteomes" id="UP000625711">
    <property type="component" value="Unassembled WGS sequence"/>
</dbReference>
<organism evidence="2 3">
    <name type="scientific">Rhynchophorus ferrugineus</name>
    <name type="common">Red palm weevil</name>
    <name type="synonym">Curculio ferrugineus</name>
    <dbReference type="NCBI Taxonomy" id="354439"/>
    <lineage>
        <taxon>Eukaryota</taxon>
        <taxon>Metazoa</taxon>
        <taxon>Ecdysozoa</taxon>
        <taxon>Arthropoda</taxon>
        <taxon>Hexapoda</taxon>
        <taxon>Insecta</taxon>
        <taxon>Pterygota</taxon>
        <taxon>Neoptera</taxon>
        <taxon>Endopterygota</taxon>
        <taxon>Coleoptera</taxon>
        <taxon>Polyphaga</taxon>
        <taxon>Cucujiformia</taxon>
        <taxon>Curculionidae</taxon>
        <taxon>Dryophthorinae</taxon>
        <taxon>Rhynchophorus</taxon>
    </lineage>
</organism>
<reference evidence="2" key="1">
    <citation type="submission" date="2020-08" db="EMBL/GenBank/DDBJ databases">
        <title>Genome sequencing and assembly of the red palm weevil Rhynchophorus ferrugineus.</title>
        <authorList>
            <person name="Dias G.B."/>
            <person name="Bergman C.M."/>
            <person name="Manee M."/>
        </authorList>
    </citation>
    <scope>NUCLEOTIDE SEQUENCE</scope>
    <source>
        <strain evidence="2">AA-2017</strain>
        <tissue evidence="2">Whole larva</tissue>
    </source>
</reference>
<evidence type="ECO:0000313" key="2">
    <source>
        <dbReference type="EMBL" id="KAF7262995.1"/>
    </source>
</evidence>